<feature type="transmembrane region" description="Helical" evidence="2">
    <location>
        <begin position="12"/>
        <end position="39"/>
    </location>
</feature>
<dbReference type="EMBL" id="JAACXV010014332">
    <property type="protein sequence ID" value="KAF7268338.1"/>
    <property type="molecule type" value="Genomic_DNA"/>
</dbReference>
<feature type="compositionally biased region" description="Basic residues" evidence="1">
    <location>
        <begin position="65"/>
        <end position="78"/>
    </location>
</feature>
<keyword evidence="2" id="KW-0472">Membrane</keyword>
<organism evidence="3 4">
    <name type="scientific">Rhynchophorus ferrugineus</name>
    <name type="common">Red palm weevil</name>
    <name type="synonym">Curculio ferrugineus</name>
    <dbReference type="NCBI Taxonomy" id="354439"/>
    <lineage>
        <taxon>Eukaryota</taxon>
        <taxon>Metazoa</taxon>
        <taxon>Ecdysozoa</taxon>
        <taxon>Arthropoda</taxon>
        <taxon>Hexapoda</taxon>
        <taxon>Insecta</taxon>
        <taxon>Pterygota</taxon>
        <taxon>Neoptera</taxon>
        <taxon>Endopterygota</taxon>
        <taxon>Coleoptera</taxon>
        <taxon>Polyphaga</taxon>
        <taxon>Cucujiformia</taxon>
        <taxon>Curculionidae</taxon>
        <taxon>Dryophthorinae</taxon>
        <taxon>Rhynchophorus</taxon>
    </lineage>
</organism>
<accession>A0A834HVT1</accession>
<keyword evidence="4" id="KW-1185">Reference proteome</keyword>
<keyword evidence="2" id="KW-0812">Transmembrane</keyword>
<reference evidence="3" key="1">
    <citation type="submission" date="2020-08" db="EMBL/GenBank/DDBJ databases">
        <title>Genome sequencing and assembly of the red palm weevil Rhynchophorus ferrugineus.</title>
        <authorList>
            <person name="Dias G.B."/>
            <person name="Bergman C.M."/>
            <person name="Manee M."/>
        </authorList>
    </citation>
    <scope>NUCLEOTIDE SEQUENCE</scope>
    <source>
        <strain evidence="3">AA-2017</strain>
        <tissue evidence="3">Whole larva</tissue>
    </source>
</reference>
<comment type="caution">
    <text evidence="3">The sequence shown here is derived from an EMBL/GenBank/DDBJ whole genome shotgun (WGS) entry which is preliminary data.</text>
</comment>
<protein>
    <submittedName>
        <fullName evidence="3">Uncharacterized protein</fullName>
    </submittedName>
</protein>
<evidence type="ECO:0000313" key="3">
    <source>
        <dbReference type="EMBL" id="KAF7268338.1"/>
    </source>
</evidence>
<dbReference type="Proteomes" id="UP000625711">
    <property type="component" value="Unassembled WGS sequence"/>
</dbReference>
<feature type="region of interest" description="Disordered" evidence="1">
    <location>
        <begin position="52"/>
        <end position="78"/>
    </location>
</feature>
<keyword evidence="2" id="KW-1133">Transmembrane helix</keyword>
<evidence type="ECO:0000256" key="1">
    <source>
        <dbReference type="SAM" id="MobiDB-lite"/>
    </source>
</evidence>
<evidence type="ECO:0000256" key="2">
    <source>
        <dbReference type="SAM" id="Phobius"/>
    </source>
</evidence>
<proteinExistence type="predicted"/>
<gene>
    <name evidence="3" type="ORF">GWI33_018528</name>
</gene>
<sequence>MLPMYLANEPSRLMVIVSSATLFIKLVRCFVCVCIILISPRLECTLISRKPARPDLGEANAPSCKRYRPRPKKVKSAL</sequence>
<dbReference type="AlphaFoldDB" id="A0A834HVT1"/>
<evidence type="ECO:0000313" key="4">
    <source>
        <dbReference type="Proteomes" id="UP000625711"/>
    </source>
</evidence>
<name>A0A834HVT1_RHYFE</name>